<dbReference type="Proteomes" id="UP001148629">
    <property type="component" value="Unassembled WGS sequence"/>
</dbReference>
<dbReference type="EMBL" id="JANRMS010005094">
    <property type="protein sequence ID" value="KAJ3503813.1"/>
    <property type="molecule type" value="Genomic_DNA"/>
</dbReference>
<gene>
    <name evidence="1" type="ORF">NM208_g16440</name>
</gene>
<proteinExistence type="predicted"/>
<keyword evidence="2" id="KW-1185">Reference proteome</keyword>
<evidence type="ECO:0000313" key="1">
    <source>
        <dbReference type="EMBL" id="KAJ3503813.1"/>
    </source>
</evidence>
<accession>A0ACC1RDN5</accession>
<comment type="caution">
    <text evidence="1">The sequence shown here is derived from an EMBL/GenBank/DDBJ whole genome shotgun (WGS) entry which is preliminary data.</text>
</comment>
<reference evidence="1" key="1">
    <citation type="submission" date="2022-08" db="EMBL/GenBank/DDBJ databases">
        <title>Genome Sequence of Fusarium decemcellulare.</title>
        <authorList>
            <person name="Buettner E."/>
        </authorList>
    </citation>
    <scope>NUCLEOTIDE SEQUENCE</scope>
    <source>
        <strain evidence="1">Babe19</strain>
    </source>
</reference>
<name>A0ACC1RDN5_9HYPO</name>
<evidence type="ECO:0000313" key="2">
    <source>
        <dbReference type="Proteomes" id="UP001148629"/>
    </source>
</evidence>
<organism evidence="1 2">
    <name type="scientific">Fusarium decemcellulare</name>
    <dbReference type="NCBI Taxonomy" id="57161"/>
    <lineage>
        <taxon>Eukaryota</taxon>
        <taxon>Fungi</taxon>
        <taxon>Dikarya</taxon>
        <taxon>Ascomycota</taxon>
        <taxon>Pezizomycotina</taxon>
        <taxon>Sordariomycetes</taxon>
        <taxon>Hypocreomycetidae</taxon>
        <taxon>Hypocreales</taxon>
        <taxon>Nectriaceae</taxon>
        <taxon>Fusarium</taxon>
        <taxon>Fusarium decemcellulare species complex</taxon>
    </lineage>
</organism>
<protein>
    <submittedName>
        <fullName evidence="1">Uncharacterized protein</fullName>
    </submittedName>
</protein>
<sequence length="85" mass="8956">MEPVVEEPPSLAGSSISLPGAEVGYLWVILSQLLGSHPMQATPTLVDARWIAALYIPVARAGSLLQLGRPPGLFGDDDGTKSELM</sequence>